<dbReference type="GO" id="GO:0031122">
    <property type="term" value="P:cytoplasmic microtubule organization"/>
    <property type="evidence" value="ECO:0007669"/>
    <property type="project" value="TreeGrafter"/>
</dbReference>
<dbReference type="CDD" id="cd22223">
    <property type="entry name" value="HkD_HkRP"/>
    <property type="match status" value="1"/>
</dbReference>
<dbReference type="InterPro" id="IPR036872">
    <property type="entry name" value="CH_dom_sf"/>
</dbReference>
<feature type="coiled-coil region" evidence="4">
    <location>
        <begin position="1105"/>
        <end position="1132"/>
    </location>
</feature>
<dbReference type="GO" id="GO:0030705">
    <property type="term" value="P:cytoskeleton-dependent intracellular transport"/>
    <property type="evidence" value="ECO:0007669"/>
    <property type="project" value="InterPro"/>
</dbReference>
<dbReference type="Proteomes" id="UP000821837">
    <property type="component" value="Chromosome 11"/>
</dbReference>
<dbReference type="GO" id="GO:0005737">
    <property type="term" value="C:cytoplasm"/>
    <property type="evidence" value="ECO:0007669"/>
    <property type="project" value="UniProtKB-SubCell"/>
</dbReference>
<proteinExistence type="predicted"/>
<sequence length="1593" mass="179303">MANGEEIFLQSPLAAWVKTFYDDDGKPLDFKQLCDGVFLHTVWLQIDAHPMYSGVINPATDMTSRLRNLNMLLHNIKVFYEEVLEQVLVMHLPNVVSIAKATFDESSEQELSRLLLLMLGCAVQCGRKGRFIEAIRRLDLATQASLAEAIASITDNPDSVWTRDWGRLETLPEADRPRMYATLVRHVATLSRQRDSAAQRLVNLTLEQESSGSADSPGDQVWGGSDAASPQATDSRLGVELADTKAKLRRCQQELEEKLEVLSEQKEELSQLKEAIARLRQENLELVQDARTAKAYRDEIDILKEKVLKLDRLESEIQRYKDKMSELDFFRSRVEELREDKRILGETKAMLEEQLEGSRRRVEHAVQLEAQLLKARARLSECTLERDLDRSQVQKLLEQNAQLRLEHQATLDENVQLQGELQRLRAQATSPRTENSLLEQLNTDAETRALHFELENRRLQVLLDEMKAQVEESPTKNELQAQCALANERLEQLEQENATKEQQHENNRHRITGLESEKAELQRQLEISKNECAKIEELEKAALASNLEAQRLQKALDASQSRLSTCRIELQAAEAENAKLQSTLESLKNQLQRMHSIELEGADLETWLHRAEQERRSLDREASRLRSSLQAKDQSLDELSSRVSTLERENEQLRKEAQKAAASAAHNQDLEHRCQELSQKASLEAKALSDLRQELVEEKLRNEQLTSELDRIATSLELTTSLWKTQRENSRETQESPREPTFTPLFCLEKTKAVLEEVENLSSVSAEDKRSKADREAVLPKSTELIECVPELTNSVDRDKLISKKVVELKESILALEKKNGCLEEEAWRLRSQLQALQEHTASLQGRATSGEQRHLGLQAQHAQLQVEAAYLGSQHTALQQKVSELQEQLLKAETQRDQLSVEKTELAQSKEALMRDHQVLEKLHEQLSADYQALASNLSCVKASCKLLKQENASLKEQLEEANLSSEVLRLAQDEPVAKNLRSENAKLKEELSAARQAEEKLRAEFEALKTQHRALKESHSNLRSDHSRLRGDLEESRSDLVTARMDLSRLVASYEASWAAHYLQVLAQAQGELQEERRRLLSGISSLLSRCRNVLPESSLPGIQEDRVLLRELESLRDDLEGRLRDYARKLDGNLSLSKESLSKSRSGYLSCNVSQMNDVLSVPIGSIGNGLCSQSRFQSEYGDYNGRNPWGSAPQDDQIPVRDVGPLAQSARCHGSSPESSLAHFSNSCVLQDAPPTCSTPLSTPKQQSSPLPAPAPHVTVENHTTVNLVTHVNASEPAAASPASAVQPHTSTPHGFSRTPALRHSMYSRLRGSSVGNSPGLRAPLRLCTSQEKLLLDDGTDFDASQSSTDHANQPGSREKRANADSLPSGQQPTPKVDTKIVQIQVDRKVINDRIDAFITRKRKEVDEWNVQEFCCTKASDVDSDSEQSCARVDSVFVPRSGGSSHVKVSRVVNQWGPMTKLMRPTTSHTQSPVKQEHQVTVPEGIEERLRNMESHLKLKSGCAVPHDVYARLKQLEDRILYLEGISPDYFSTTVHSAPPAQRSRSSDTSRQYEDWSLAQIESRIDLLKSRLREKAEAASEPSTSSMAL</sequence>
<feature type="domain" description="HOOK N-terminal" evidence="6">
    <location>
        <begin position="13"/>
        <end position="150"/>
    </location>
</feature>
<dbReference type="GO" id="GO:0008017">
    <property type="term" value="F:microtubule binding"/>
    <property type="evidence" value="ECO:0007669"/>
    <property type="project" value="TreeGrafter"/>
</dbReference>
<evidence type="ECO:0000256" key="2">
    <source>
        <dbReference type="ARBA" id="ARBA00022490"/>
    </source>
</evidence>
<evidence type="ECO:0000256" key="1">
    <source>
        <dbReference type="ARBA" id="ARBA00004496"/>
    </source>
</evidence>
<feature type="coiled-coil region" evidence="4">
    <location>
        <begin position="806"/>
        <end position="840"/>
    </location>
</feature>
<accession>A0A9D4Q9W6</accession>
<dbReference type="VEuPathDB" id="VectorBase:RSAN_027658"/>
<dbReference type="PANTHER" id="PTHR18947:SF28">
    <property type="entry name" value="GIRDIN, ISOFORM A"/>
    <property type="match status" value="1"/>
</dbReference>
<feature type="region of interest" description="Disordered" evidence="5">
    <location>
        <begin position="1018"/>
        <end position="1037"/>
    </location>
</feature>
<feature type="compositionally biased region" description="Polar residues" evidence="5">
    <location>
        <begin position="205"/>
        <end position="214"/>
    </location>
</feature>
<feature type="region of interest" description="Disordered" evidence="5">
    <location>
        <begin position="1281"/>
        <end position="1303"/>
    </location>
</feature>
<dbReference type="Gene3D" id="1.10.418.10">
    <property type="entry name" value="Calponin-like domain"/>
    <property type="match status" value="1"/>
</dbReference>
<evidence type="ECO:0000256" key="3">
    <source>
        <dbReference type="ARBA" id="ARBA00023054"/>
    </source>
</evidence>
<comment type="subcellular location">
    <subcellularLocation>
        <location evidence="1">Cytoplasm</location>
    </subcellularLocation>
</comment>
<dbReference type="Pfam" id="PF19047">
    <property type="entry name" value="HOOK_N"/>
    <property type="match status" value="1"/>
</dbReference>
<comment type="caution">
    <text evidence="7">The sequence shown here is derived from an EMBL/GenBank/DDBJ whole genome shotgun (WGS) entry which is preliminary data.</text>
</comment>
<evidence type="ECO:0000256" key="4">
    <source>
        <dbReference type="SAM" id="Coils"/>
    </source>
</evidence>
<evidence type="ECO:0000313" key="7">
    <source>
        <dbReference type="EMBL" id="KAH7971738.1"/>
    </source>
</evidence>
<evidence type="ECO:0000256" key="5">
    <source>
        <dbReference type="SAM" id="MobiDB-lite"/>
    </source>
</evidence>
<keyword evidence="3 4" id="KW-0175">Coiled coil</keyword>
<feature type="region of interest" description="Disordered" evidence="5">
    <location>
        <begin position="1344"/>
        <end position="1383"/>
    </location>
</feature>
<evidence type="ECO:0000313" key="8">
    <source>
        <dbReference type="Proteomes" id="UP000821837"/>
    </source>
</evidence>
<feature type="region of interest" description="Disordered" evidence="5">
    <location>
        <begin position="1537"/>
        <end position="1557"/>
    </location>
</feature>
<organism evidence="7 8">
    <name type="scientific">Rhipicephalus sanguineus</name>
    <name type="common">Brown dog tick</name>
    <name type="synonym">Ixodes sanguineus</name>
    <dbReference type="NCBI Taxonomy" id="34632"/>
    <lineage>
        <taxon>Eukaryota</taxon>
        <taxon>Metazoa</taxon>
        <taxon>Ecdysozoa</taxon>
        <taxon>Arthropoda</taxon>
        <taxon>Chelicerata</taxon>
        <taxon>Arachnida</taxon>
        <taxon>Acari</taxon>
        <taxon>Parasitiformes</taxon>
        <taxon>Ixodida</taxon>
        <taxon>Ixodoidea</taxon>
        <taxon>Ixodidae</taxon>
        <taxon>Rhipicephalinae</taxon>
        <taxon>Rhipicephalus</taxon>
        <taxon>Rhipicephalus</taxon>
    </lineage>
</organism>
<dbReference type="EMBL" id="JABSTV010001247">
    <property type="protein sequence ID" value="KAH7971738.1"/>
    <property type="molecule type" value="Genomic_DNA"/>
</dbReference>
<gene>
    <name evidence="7" type="ORF">HPB52_002395</name>
</gene>
<feature type="coiled-coil region" evidence="4">
    <location>
        <begin position="241"/>
        <end position="427"/>
    </location>
</feature>
<feature type="region of interest" description="Disordered" evidence="5">
    <location>
        <begin position="496"/>
        <end position="516"/>
    </location>
</feature>
<dbReference type="GO" id="GO:0051959">
    <property type="term" value="F:dynein light intermediate chain binding"/>
    <property type="evidence" value="ECO:0007669"/>
    <property type="project" value="TreeGrafter"/>
</dbReference>
<dbReference type="PANTHER" id="PTHR18947">
    <property type="entry name" value="HOOK PROTEINS"/>
    <property type="match status" value="1"/>
</dbReference>
<feature type="compositionally biased region" description="Basic and acidic residues" evidence="5">
    <location>
        <begin position="496"/>
        <end position="508"/>
    </location>
</feature>
<feature type="region of interest" description="Disordered" evidence="5">
    <location>
        <begin position="205"/>
        <end position="238"/>
    </location>
</feature>
<reference evidence="7" key="1">
    <citation type="journal article" date="2020" name="Cell">
        <title>Large-Scale Comparative Analyses of Tick Genomes Elucidate Their Genetic Diversity and Vector Capacities.</title>
        <authorList>
            <consortium name="Tick Genome and Microbiome Consortium (TIGMIC)"/>
            <person name="Jia N."/>
            <person name="Wang J."/>
            <person name="Shi W."/>
            <person name="Du L."/>
            <person name="Sun Y."/>
            <person name="Zhan W."/>
            <person name="Jiang J.F."/>
            <person name="Wang Q."/>
            <person name="Zhang B."/>
            <person name="Ji P."/>
            <person name="Bell-Sakyi L."/>
            <person name="Cui X.M."/>
            <person name="Yuan T.T."/>
            <person name="Jiang B.G."/>
            <person name="Yang W.F."/>
            <person name="Lam T.T."/>
            <person name="Chang Q.C."/>
            <person name="Ding S.J."/>
            <person name="Wang X.J."/>
            <person name="Zhu J.G."/>
            <person name="Ruan X.D."/>
            <person name="Zhao L."/>
            <person name="Wei J.T."/>
            <person name="Ye R.Z."/>
            <person name="Que T.C."/>
            <person name="Du C.H."/>
            <person name="Zhou Y.H."/>
            <person name="Cheng J.X."/>
            <person name="Dai P.F."/>
            <person name="Guo W.B."/>
            <person name="Han X.H."/>
            <person name="Huang E.J."/>
            <person name="Li L.F."/>
            <person name="Wei W."/>
            <person name="Gao Y.C."/>
            <person name="Liu J.Z."/>
            <person name="Shao H.Z."/>
            <person name="Wang X."/>
            <person name="Wang C.C."/>
            <person name="Yang T.C."/>
            <person name="Huo Q.B."/>
            <person name="Li W."/>
            <person name="Chen H.Y."/>
            <person name="Chen S.E."/>
            <person name="Zhou L.G."/>
            <person name="Ni X.B."/>
            <person name="Tian J.H."/>
            <person name="Sheng Y."/>
            <person name="Liu T."/>
            <person name="Pan Y.S."/>
            <person name="Xia L.Y."/>
            <person name="Li J."/>
            <person name="Zhao F."/>
            <person name="Cao W.C."/>
        </authorList>
    </citation>
    <scope>NUCLEOTIDE SEQUENCE</scope>
    <source>
        <strain evidence="7">Rsan-2018</strain>
    </source>
</reference>
<keyword evidence="8" id="KW-1185">Reference proteome</keyword>
<dbReference type="InterPro" id="IPR043936">
    <property type="entry name" value="HOOK_N"/>
</dbReference>
<name>A0A9D4Q9W6_RHISA</name>
<dbReference type="GO" id="GO:0005813">
    <property type="term" value="C:centrosome"/>
    <property type="evidence" value="ECO:0007669"/>
    <property type="project" value="TreeGrafter"/>
</dbReference>
<dbReference type="SUPFAM" id="SSF116907">
    <property type="entry name" value="Hook domain"/>
    <property type="match status" value="1"/>
</dbReference>
<protein>
    <recommendedName>
        <fullName evidence="6">HOOK N-terminal domain-containing protein</fullName>
    </recommendedName>
</protein>
<evidence type="ECO:0000259" key="6">
    <source>
        <dbReference type="Pfam" id="PF19047"/>
    </source>
</evidence>
<keyword evidence="2" id="KW-0963">Cytoplasm</keyword>
<feature type="compositionally biased region" description="Polar residues" evidence="5">
    <location>
        <begin position="1347"/>
        <end position="1360"/>
    </location>
</feature>
<reference evidence="7" key="2">
    <citation type="submission" date="2021-09" db="EMBL/GenBank/DDBJ databases">
        <authorList>
            <person name="Jia N."/>
            <person name="Wang J."/>
            <person name="Shi W."/>
            <person name="Du L."/>
            <person name="Sun Y."/>
            <person name="Zhan W."/>
            <person name="Jiang J."/>
            <person name="Wang Q."/>
            <person name="Zhang B."/>
            <person name="Ji P."/>
            <person name="Sakyi L.B."/>
            <person name="Cui X."/>
            <person name="Yuan T."/>
            <person name="Jiang B."/>
            <person name="Yang W."/>
            <person name="Lam T.T.-Y."/>
            <person name="Chang Q."/>
            <person name="Ding S."/>
            <person name="Wang X."/>
            <person name="Zhu J."/>
            <person name="Ruan X."/>
            <person name="Zhao L."/>
            <person name="Wei J."/>
            <person name="Que T."/>
            <person name="Du C."/>
            <person name="Cheng J."/>
            <person name="Dai P."/>
            <person name="Han X."/>
            <person name="Huang E."/>
            <person name="Gao Y."/>
            <person name="Liu J."/>
            <person name="Shao H."/>
            <person name="Ye R."/>
            <person name="Li L."/>
            <person name="Wei W."/>
            <person name="Wang X."/>
            <person name="Wang C."/>
            <person name="Huo Q."/>
            <person name="Li W."/>
            <person name="Guo W."/>
            <person name="Chen H."/>
            <person name="Chen S."/>
            <person name="Zhou L."/>
            <person name="Zhou L."/>
            <person name="Ni X."/>
            <person name="Tian J."/>
            <person name="Zhou Y."/>
            <person name="Sheng Y."/>
            <person name="Liu T."/>
            <person name="Pan Y."/>
            <person name="Xia L."/>
            <person name="Li J."/>
            <person name="Zhao F."/>
            <person name="Cao W."/>
        </authorList>
    </citation>
    <scope>NUCLEOTIDE SEQUENCE</scope>
    <source>
        <strain evidence="7">Rsan-2018</strain>
        <tissue evidence="7">Larvae</tissue>
    </source>
</reference>